<evidence type="ECO:0000313" key="2">
    <source>
        <dbReference type="Proteomes" id="UP000790347"/>
    </source>
</evidence>
<name>A0A922HRM7_DERFA</name>
<accession>A0A922HRM7</accession>
<protein>
    <submittedName>
        <fullName evidence="1">Uncharacterized protein</fullName>
    </submittedName>
</protein>
<sequence length="164" mass="20125">MKIKWKIRPINFDYDDHDDNELDHYHYNKQRMRRRHRRHRRHYYHHHHYDDDEIFEPVKLMTNKLSQYKRRTKRQSINDVGGIFNNIFRQARTTATNGMTKMQRTIQENTRRLFGNVFSNNSRNNSLNKIGESMGLSQLWSRIMNIYDLNNNTNNSRNSRLKNI</sequence>
<evidence type="ECO:0000313" key="1">
    <source>
        <dbReference type="EMBL" id="KAH9501089.1"/>
    </source>
</evidence>
<dbReference type="Proteomes" id="UP000790347">
    <property type="component" value="Unassembled WGS sequence"/>
</dbReference>
<organism evidence="1 2">
    <name type="scientific">Dermatophagoides farinae</name>
    <name type="common">American house dust mite</name>
    <dbReference type="NCBI Taxonomy" id="6954"/>
    <lineage>
        <taxon>Eukaryota</taxon>
        <taxon>Metazoa</taxon>
        <taxon>Ecdysozoa</taxon>
        <taxon>Arthropoda</taxon>
        <taxon>Chelicerata</taxon>
        <taxon>Arachnida</taxon>
        <taxon>Acari</taxon>
        <taxon>Acariformes</taxon>
        <taxon>Sarcoptiformes</taxon>
        <taxon>Astigmata</taxon>
        <taxon>Psoroptidia</taxon>
        <taxon>Analgoidea</taxon>
        <taxon>Pyroglyphidae</taxon>
        <taxon>Dermatophagoidinae</taxon>
        <taxon>Dermatophagoides</taxon>
    </lineage>
</organism>
<gene>
    <name evidence="1" type="ORF">DERF_011958</name>
</gene>
<reference evidence="1" key="1">
    <citation type="submission" date="2013-05" db="EMBL/GenBank/DDBJ databases">
        <authorList>
            <person name="Yim A.K.Y."/>
            <person name="Chan T.F."/>
            <person name="Ji K.M."/>
            <person name="Liu X.Y."/>
            <person name="Zhou J.W."/>
            <person name="Li R.Q."/>
            <person name="Yang K.Y."/>
            <person name="Li J."/>
            <person name="Li M."/>
            <person name="Law P.T.W."/>
            <person name="Wu Y.L."/>
            <person name="Cai Z.L."/>
            <person name="Qin H."/>
            <person name="Bao Y."/>
            <person name="Leung R.K.K."/>
            <person name="Ng P.K.S."/>
            <person name="Zou J."/>
            <person name="Zhong X.J."/>
            <person name="Ran P.X."/>
            <person name="Zhong N.S."/>
            <person name="Liu Z.G."/>
            <person name="Tsui S.K.W."/>
        </authorList>
    </citation>
    <scope>NUCLEOTIDE SEQUENCE</scope>
    <source>
        <strain evidence="1">Derf</strain>
        <tissue evidence="1">Whole organism</tissue>
    </source>
</reference>
<proteinExistence type="predicted"/>
<reference evidence="1" key="2">
    <citation type="journal article" date="2022" name="Res Sq">
        <title>Comparative Genomics Reveals Insights into the Divergent Evolution of Astigmatic Mites and Household Pest Adaptations.</title>
        <authorList>
            <person name="Xiong Q."/>
            <person name="Wan A.T.-Y."/>
            <person name="Liu X.-Y."/>
            <person name="Fung C.S.-H."/>
            <person name="Xiao X."/>
            <person name="Malainual N."/>
            <person name="Hou J."/>
            <person name="Wang L."/>
            <person name="Wang M."/>
            <person name="Yang K."/>
            <person name="Cui Y."/>
            <person name="Leung E."/>
            <person name="Nong W."/>
            <person name="Shin S.-K."/>
            <person name="Au S."/>
            <person name="Jeong K.Y."/>
            <person name="Chew F.T."/>
            <person name="Hui J."/>
            <person name="Leung T.F."/>
            <person name="Tungtrongchitr A."/>
            <person name="Zhong N."/>
            <person name="Liu Z."/>
            <person name="Tsui S."/>
        </authorList>
    </citation>
    <scope>NUCLEOTIDE SEQUENCE</scope>
    <source>
        <strain evidence="1">Derf</strain>
        <tissue evidence="1">Whole organism</tissue>
    </source>
</reference>
<keyword evidence="2" id="KW-1185">Reference proteome</keyword>
<dbReference type="AlphaFoldDB" id="A0A922HRM7"/>
<dbReference type="EMBL" id="ASGP02000006">
    <property type="protein sequence ID" value="KAH9501089.1"/>
    <property type="molecule type" value="Genomic_DNA"/>
</dbReference>
<comment type="caution">
    <text evidence="1">The sequence shown here is derived from an EMBL/GenBank/DDBJ whole genome shotgun (WGS) entry which is preliminary data.</text>
</comment>